<protein>
    <recommendedName>
        <fullName evidence="2">Antitoxin</fullName>
    </recommendedName>
</protein>
<comment type="function">
    <text evidence="2">Antitoxin component of a type II toxin-antitoxin (TA) system.</text>
</comment>
<dbReference type="NCBIfam" id="TIGR01552">
    <property type="entry name" value="phd_fam"/>
    <property type="match status" value="1"/>
</dbReference>
<accession>A0ABV3SSJ5</accession>
<name>A0ABV3SSJ5_9HYPH</name>
<dbReference type="RefSeq" id="WP_367957654.1">
    <property type="nucleotide sequence ID" value="NZ_JBDPGJ010000015.1"/>
</dbReference>
<evidence type="ECO:0000256" key="2">
    <source>
        <dbReference type="RuleBase" id="RU362080"/>
    </source>
</evidence>
<dbReference type="InterPro" id="IPR006442">
    <property type="entry name" value="Antitoxin_Phd/YefM"/>
</dbReference>
<dbReference type="InterPro" id="IPR036165">
    <property type="entry name" value="YefM-like_sf"/>
</dbReference>
<evidence type="ECO:0000313" key="4">
    <source>
        <dbReference type="Proteomes" id="UP001556692"/>
    </source>
</evidence>
<dbReference type="Proteomes" id="UP001556692">
    <property type="component" value="Unassembled WGS sequence"/>
</dbReference>
<proteinExistence type="inferred from homology"/>
<dbReference type="EMBL" id="JBDPGJ010000015">
    <property type="protein sequence ID" value="MEX0409787.1"/>
    <property type="molecule type" value="Genomic_DNA"/>
</dbReference>
<evidence type="ECO:0000256" key="1">
    <source>
        <dbReference type="ARBA" id="ARBA00009981"/>
    </source>
</evidence>
<keyword evidence="4" id="KW-1185">Reference proteome</keyword>
<dbReference type="Gene3D" id="3.40.1620.10">
    <property type="entry name" value="YefM-like domain"/>
    <property type="match status" value="1"/>
</dbReference>
<dbReference type="Pfam" id="PF02604">
    <property type="entry name" value="PhdYeFM_antitox"/>
    <property type="match status" value="1"/>
</dbReference>
<comment type="similarity">
    <text evidence="1 2">Belongs to the phD/YefM antitoxin family.</text>
</comment>
<organism evidence="3 4">
    <name type="scientific">Aquibium pacificus</name>
    <dbReference type="NCBI Taxonomy" id="3153579"/>
    <lineage>
        <taxon>Bacteria</taxon>
        <taxon>Pseudomonadati</taxon>
        <taxon>Pseudomonadota</taxon>
        <taxon>Alphaproteobacteria</taxon>
        <taxon>Hyphomicrobiales</taxon>
        <taxon>Phyllobacteriaceae</taxon>
        <taxon>Aquibium</taxon>
    </lineage>
</organism>
<gene>
    <name evidence="3" type="ORF">ABGN05_29615</name>
</gene>
<sequence length="85" mass="9786">MVTITAAELQKQFGRYRDMALKEPVSVTHHGRESLVVMSADEYKRLKSFDDRQALYAWELPEDAVKALAEVEIPDDGAQFDHEYK</sequence>
<reference evidence="3 4" key="1">
    <citation type="submission" date="2024-05" db="EMBL/GenBank/DDBJ databases">
        <authorList>
            <person name="Jiang F."/>
        </authorList>
    </citation>
    <scope>NUCLEOTIDE SEQUENCE [LARGE SCALE GENOMIC DNA]</scope>
    <source>
        <strain evidence="3 4">LZ166</strain>
    </source>
</reference>
<dbReference type="SUPFAM" id="SSF143120">
    <property type="entry name" value="YefM-like"/>
    <property type="match status" value="1"/>
</dbReference>
<evidence type="ECO:0000313" key="3">
    <source>
        <dbReference type="EMBL" id="MEX0409787.1"/>
    </source>
</evidence>
<comment type="caution">
    <text evidence="3">The sequence shown here is derived from an EMBL/GenBank/DDBJ whole genome shotgun (WGS) entry which is preliminary data.</text>
</comment>